<evidence type="ECO:0000259" key="1">
    <source>
        <dbReference type="Pfam" id="PF14831"/>
    </source>
</evidence>
<dbReference type="InterPro" id="IPR053056">
    <property type="entry name" value="Lipid_Metab_Assoc_Protein"/>
</dbReference>
<keyword evidence="3" id="KW-1185">Reference proteome</keyword>
<feature type="domain" description="DUF4484" evidence="1">
    <location>
        <begin position="399"/>
        <end position="480"/>
    </location>
</feature>
<name>A0A6G1IHF7_9PLEO</name>
<dbReference type="AlphaFoldDB" id="A0A6G1IHF7"/>
<dbReference type="Proteomes" id="UP000799291">
    <property type="component" value="Unassembled WGS sequence"/>
</dbReference>
<dbReference type="PANTHER" id="PTHR28153:SF1">
    <property type="entry name" value="DUF4484 DOMAIN-CONTAINING PROTEIN"/>
    <property type="match status" value="1"/>
</dbReference>
<dbReference type="GO" id="GO:0005811">
    <property type="term" value="C:lipid droplet"/>
    <property type="evidence" value="ECO:0007669"/>
    <property type="project" value="TreeGrafter"/>
</dbReference>
<evidence type="ECO:0000313" key="2">
    <source>
        <dbReference type="EMBL" id="KAF2677666.1"/>
    </source>
</evidence>
<dbReference type="Pfam" id="PF09804">
    <property type="entry name" value="DENND11"/>
    <property type="match status" value="1"/>
</dbReference>
<dbReference type="InterPro" id="IPR028115">
    <property type="entry name" value="DUF4484"/>
</dbReference>
<sequence>MSASTGSSTTDVEVGAENEVPQLSALFLIRFDKKVGYTIAWKRSAVDVILDGAVEFKSLPSGLHDIQSDLVYFVHEGYAGLSAFAKGEASAEERNANFVSVGILVSRAYGRLGRSWLLAARLRKLATALADDVSATTPLEEFWDEQSRPKGKEAKEGDAMKKGHSRARALSTITAVVPSDQRLPPFHPALSMLKYVEVFGPLVFRLQQAALLRKRILFVGSAPVRVCCEFVYNLSVLSSIPPHAAELLSPGTEGLLRLPALFSIGVHDIPELERLQNPKANGAHTNGDEISPQGWVACTTDEIITTKKQLYDIVVEMPPTYDTPPLKRVWPTMKTADGAQIKASQRDLKKYKMLHWELWKHRHDAQANEDDDSDRAALLSREEENEDDVLNETFDDSIVEPITWSRLAYNGFMWWASAGEQHAYTSDERDRDRDLLGDLSDYHEGLPTAVIAYFHRSTTLLVNTVNGLIERSDEDDGDEDGEDGVLVVDKDDISRMGLDTWSEADKAFLSEFVWLGWGRGVDVRGAGLRCCGVTIPVF</sequence>
<dbReference type="EMBL" id="MU005620">
    <property type="protein sequence ID" value="KAF2677666.1"/>
    <property type="molecule type" value="Genomic_DNA"/>
</dbReference>
<organism evidence="2 3">
    <name type="scientific">Lentithecium fluviatile CBS 122367</name>
    <dbReference type="NCBI Taxonomy" id="1168545"/>
    <lineage>
        <taxon>Eukaryota</taxon>
        <taxon>Fungi</taxon>
        <taxon>Dikarya</taxon>
        <taxon>Ascomycota</taxon>
        <taxon>Pezizomycotina</taxon>
        <taxon>Dothideomycetes</taxon>
        <taxon>Pleosporomycetidae</taxon>
        <taxon>Pleosporales</taxon>
        <taxon>Massarineae</taxon>
        <taxon>Lentitheciaceae</taxon>
        <taxon>Lentithecium</taxon>
    </lineage>
</organism>
<dbReference type="InterPro" id="IPR018626">
    <property type="entry name" value="LCHN/Anr2"/>
</dbReference>
<proteinExistence type="predicted"/>
<dbReference type="OrthoDB" id="2152680at2759"/>
<evidence type="ECO:0000313" key="3">
    <source>
        <dbReference type="Proteomes" id="UP000799291"/>
    </source>
</evidence>
<dbReference type="Pfam" id="PF14831">
    <property type="entry name" value="DUF4484"/>
    <property type="match status" value="1"/>
</dbReference>
<reference evidence="2" key="1">
    <citation type="journal article" date="2020" name="Stud. Mycol.">
        <title>101 Dothideomycetes genomes: a test case for predicting lifestyles and emergence of pathogens.</title>
        <authorList>
            <person name="Haridas S."/>
            <person name="Albert R."/>
            <person name="Binder M."/>
            <person name="Bloem J."/>
            <person name="Labutti K."/>
            <person name="Salamov A."/>
            <person name="Andreopoulos B."/>
            <person name="Baker S."/>
            <person name="Barry K."/>
            <person name="Bills G."/>
            <person name="Bluhm B."/>
            <person name="Cannon C."/>
            <person name="Castanera R."/>
            <person name="Culley D."/>
            <person name="Daum C."/>
            <person name="Ezra D."/>
            <person name="Gonzalez J."/>
            <person name="Henrissat B."/>
            <person name="Kuo A."/>
            <person name="Liang C."/>
            <person name="Lipzen A."/>
            <person name="Lutzoni F."/>
            <person name="Magnuson J."/>
            <person name="Mondo S."/>
            <person name="Nolan M."/>
            <person name="Ohm R."/>
            <person name="Pangilinan J."/>
            <person name="Park H.-J."/>
            <person name="Ramirez L."/>
            <person name="Alfaro M."/>
            <person name="Sun H."/>
            <person name="Tritt A."/>
            <person name="Yoshinaga Y."/>
            <person name="Zwiers L.-H."/>
            <person name="Turgeon B."/>
            <person name="Goodwin S."/>
            <person name="Spatafora J."/>
            <person name="Crous P."/>
            <person name="Grigoriev I."/>
        </authorList>
    </citation>
    <scope>NUCLEOTIDE SEQUENCE</scope>
    <source>
        <strain evidence="2">CBS 122367</strain>
    </source>
</reference>
<dbReference type="PANTHER" id="PTHR28153">
    <property type="entry name" value="PROTEIN, PUTATIVE-RELATED"/>
    <property type="match status" value="1"/>
</dbReference>
<protein>
    <recommendedName>
        <fullName evidence="1">DUF4484 domain-containing protein</fullName>
    </recommendedName>
</protein>
<accession>A0A6G1IHF7</accession>
<gene>
    <name evidence="2" type="ORF">K458DRAFT_157335</name>
</gene>